<comment type="caution">
    <text evidence="3">The sequence shown here is derived from an EMBL/GenBank/DDBJ whole genome shotgun (WGS) entry which is preliminary data.</text>
</comment>
<dbReference type="Pfam" id="PF15963">
    <property type="entry name" value="Myb_DNA-bind_7"/>
    <property type="match status" value="1"/>
</dbReference>
<feature type="region of interest" description="Disordered" evidence="1">
    <location>
        <begin position="641"/>
        <end position="689"/>
    </location>
</feature>
<evidence type="ECO:0000313" key="4">
    <source>
        <dbReference type="Proteomes" id="UP001360560"/>
    </source>
</evidence>
<protein>
    <submittedName>
        <fullName evidence="3">Transcription factor TFIIIB subunit</fullName>
    </submittedName>
</protein>
<dbReference type="Proteomes" id="UP001360560">
    <property type="component" value="Unassembled WGS sequence"/>
</dbReference>
<dbReference type="GO" id="GO:0070898">
    <property type="term" value="P:RNA polymerase III preinitiation complex assembly"/>
    <property type="evidence" value="ECO:0007669"/>
    <property type="project" value="TreeGrafter"/>
</dbReference>
<dbReference type="InterPro" id="IPR001005">
    <property type="entry name" value="SANT/Myb"/>
</dbReference>
<feature type="compositionally biased region" description="Low complexity" evidence="1">
    <location>
        <begin position="313"/>
        <end position="333"/>
    </location>
</feature>
<feature type="compositionally biased region" description="Basic and acidic residues" evidence="1">
    <location>
        <begin position="641"/>
        <end position="683"/>
    </location>
</feature>
<dbReference type="GO" id="GO:0000126">
    <property type="term" value="C:transcription factor TFIIIB complex"/>
    <property type="evidence" value="ECO:0007669"/>
    <property type="project" value="TreeGrafter"/>
</dbReference>
<feature type="compositionally biased region" description="Polar residues" evidence="1">
    <location>
        <begin position="182"/>
        <end position="200"/>
    </location>
</feature>
<evidence type="ECO:0000256" key="1">
    <source>
        <dbReference type="SAM" id="MobiDB-lite"/>
    </source>
</evidence>
<dbReference type="GeneID" id="90076308"/>
<evidence type="ECO:0000259" key="2">
    <source>
        <dbReference type="SMART" id="SM00717"/>
    </source>
</evidence>
<feature type="compositionally biased region" description="Low complexity" evidence="1">
    <location>
        <begin position="104"/>
        <end position="113"/>
    </location>
</feature>
<dbReference type="SMART" id="SM00717">
    <property type="entry name" value="SANT"/>
    <property type="match status" value="1"/>
</dbReference>
<feature type="compositionally biased region" description="Low complexity" evidence="1">
    <location>
        <begin position="34"/>
        <end position="54"/>
    </location>
</feature>
<dbReference type="PANTHER" id="PTHR22929">
    <property type="entry name" value="RNA POLYMERASE III TRANSCRIPTION INITIATION FACTOR B"/>
    <property type="match status" value="1"/>
</dbReference>
<dbReference type="InterPro" id="IPR009057">
    <property type="entry name" value="Homeodomain-like_sf"/>
</dbReference>
<feature type="compositionally biased region" description="Basic residues" evidence="1">
    <location>
        <begin position="7"/>
        <end position="19"/>
    </location>
</feature>
<gene>
    <name evidence="3" type="ORF">DASC09_056580</name>
</gene>
<feature type="compositionally biased region" description="Polar residues" evidence="1">
    <location>
        <begin position="121"/>
        <end position="139"/>
    </location>
</feature>
<dbReference type="PANTHER" id="PTHR22929:SF0">
    <property type="entry name" value="TRANSCRIPTION FACTOR TFIIIB COMPONENT B'' HOMOLOG"/>
    <property type="match status" value="1"/>
</dbReference>
<dbReference type="InterPro" id="IPR039467">
    <property type="entry name" value="TFIIIB_B''_Myb"/>
</dbReference>
<sequence length="704" mass="79560">MSFVSKSRTKFAPKIKRRTPAGGAGPNSQPTKASSVVSSTSSISPEPSSASEASLTPGPINNKPTTAAGSKTTAESQPTPATKRKSRNHVIKAPDSTEVLKLMSSSSRRSSVSTGGPMKPGSSTINESSGRNRRLSSISRFDKTAGFVKPQPPAEKRKKKRSLKGSLAKNLQDPAKKRKRSMASTTEVSASGTRPLSSILQDFKEDSVEPTQADDTPSPGLFGEEDEEEEEEEDDDDDDDDDDNDGSGLTEFERHERRQYVKFMSFVKSNPWRRLPSKNNEIAKLMKKAGTNVPFSGGVGGVGAAGSINGVGKTINDNDNNNNKNKNNNNNNNNEEEEEDEDDDDGQDVKLVIDPISKRIKALPLLDYEKFKKYFDKEFKITDVKQIPKGTAGLGQEFFADFVLDEDNFTIADLCNFDLPIGEVSTDFKLARDASVKRKAAARKRRALRQHARMAGIPLEELLRNDETPEQRENRRREEVDKLFEAKPEPRQAIQLNFADGKISIDESSQFLDSRKNLNNDGKVREVENENPFENPIHCKSFTKNVYADRWTFDETIKFYRALSTWGTDFGIITNLFPHRNRRQIKMKFTLEEKKNLFLVELALKKKLPADFDEYVDSINEKRIDSEKKKFKSLEDFNRELEKEKDRHEQGMKMLLEEKEKARKEDVEERGRKEEVRKNEKKLSSKQQRLQMLRAQEEVIGEIS</sequence>
<dbReference type="GO" id="GO:0001156">
    <property type="term" value="F:TFIIIC-class transcription factor complex binding"/>
    <property type="evidence" value="ECO:0007669"/>
    <property type="project" value="TreeGrafter"/>
</dbReference>
<reference evidence="3 4" key="1">
    <citation type="journal article" date="2023" name="Elife">
        <title>Identification of key yeast species and microbe-microbe interactions impacting larval growth of Drosophila in the wild.</title>
        <authorList>
            <person name="Mure A."/>
            <person name="Sugiura Y."/>
            <person name="Maeda R."/>
            <person name="Honda K."/>
            <person name="Sakurai N."/>
            <person name="Takahashi Y."/>
            <person name="Watada M."/>
            <person name="Katoh T."/>
            <person name="Gotoh A."/>
            <person name="Gotoh Y."/>
            <person name="Taniguchi I."/>
            <person name="Nakamura K."/>
            <person name="Hayashi T."/>
            <person name="Katayama T."/>
            <person name="Uemura T."/>
            <person name="Hattori Y."/>
        </authorList>
    </citation>
    <scope>NUCLEOTIDE SEQUENCE [LARGE SCALE GENOMIC DNA]</scope>
    <source>
        <strain evidence="3 4">SC-9</strain>
    </source>
</reference>
<dbReference type="EMBL" id="BTFZ01000019">
    <property type="protein sequence ID" value="GMM38319.1"/>
    <property type="molecule type" value="Genomic_DNA"/>
</dbReference>
<feature type="region of interest" description="Disordered" evidence="1">
    <location>
        <begin position="1"/>
        <end position="254"/>
    </location>
</feature>
<feature type="compositionally biased region" description="Acidic residues" evidence="1">
    <location>
        <begin position="334"/>
        <end position="346"/>
    </location>
</feature>
<feature type="domain" description="Myb-like" evidence="2">
    <location>
        <begin position="547"/>
        <end position="595"/>
    </location>
</feature>
<feature type="region of interest" description="Disordered" evidence="1">
    <location>
        <begin position="313"/>
        <end position="347"/>
    </location>
</feature>
<dbReference type="AlphaFoldDB" id="A0AAV5QUC0"/>
<proteinExistence type="predicted"/>
<feature type="compositionally biased region" description="Polar residues" evidence="1">
    <location>
        <begin position="62"/>
        <end position="80"/>
    </location>
</feature>
<dbReference type="RefSeq" id="XP_064855315.1">
    <property type="nucleotide sequence ID" value="XM_064999243.1"/>
</dbReference>
<keyword evidence="4" id="KW-1185">Reference proteome</keyword>
<evidence type="ECO:0000313" key="3">
    <source>
        <dbReference type="EMBL" id="GMM38319.1"/>
    </source>
</evidence>
<dbReference type="SUPFAM" id="SSF46689">
    <property type="entry name" value="Homeodomain-like"/>
    <property type="match status" value="1"/>
</dbReference>
<feature type="compositionally biased region" description="Acidic residues" evidence="1">
    <location>
        <begin position="223"/>
        <end position="245"/>
    </location>
</feature>
<accession>A0AAV5QUC0</accession>
<name>A0AAV5QUC0_9ASCO</name>
<organism evidence="3 4">
    <name type="scientific">Saccharomycopsis crataegensis</name>
    <dbReference type="NCBI Taxonomy" id="43959"/>
    <lineage>
        <taxon>Eukaryota</taxon>
        <taxon>Fungi</taxon>
        <taxon>Dikarya</taxon>
        <taxon>Ascomycota</taxon>
        <taxon>Saccharomycotina</taxon>
        <taxon>Saccharomycetes</taxon>
        <taxon>Saccharomycopsidaceae</taxon>
        <taxon>Saccharomycopsis</taxon>
    </lineage>
</organism>